<protein>
    <submittedName>
        <fullName evidence="2">Uncharacterized protein</fullName>
    </submittedName>
</protein>
<feature type="transmembrane region" description="Helical" evidence="1">
    <location>
        <begin position="111"/>
        <end position="130"/>
    </location>
</feature>
<sequence length="178" mass="19913">MTTSGIDIGPFASYPATDKGGLSFILDAGTAVEKSISFSFSSSSSRMDEQRKSSVEREKAKKKEPEGCLVLIRSGGRAKVNNPTVSFAFFTLFHILSSLLCFLFSLSLSSFFSVVVFFFVLFFLLCFLSFSCQTLPPWLRVGRFPLGAGAGAVSLPRNLFFFFFFFLFFFFFFFPFSS</sequence>
<dbReference type="Proteomes" id="UP000008866">
    <property type="component" value="Unassembled WGS sequence"/>
</dbReference>
<keyword evidence="1" id="KW-0812">Transmembrane</keyword>
<reference evidence="3" key="1">
    <citation type="journal article" date="2011" name="Genome Biol.">
        <title>Comparative and functional genomics provide insights into the pathogenicity of dermatophytic fungi.</title>
        <authorList>
            <person name="Burmester A."/>
            <person name="Shelest E."/>
            <person name="Gloeckner G."/>
            <person name="Heddergott C."/>
            <person name="Schindler S."/>
            <person name="Staib P."/>
            <person name="Heidel A."/>
            <person name="Felder M."/>
            <person name="Petzold A."/>
            <person name="Szafranski K."/>
            <person name="Feuermann M."/>
            <person name="Pedruzzi I."/>
            <person name="Priebe S."/>
            <person name="Groth M."/>
            <person name="Winkler R."/>
            <person name="Li W."/>
            <person name="Kniemeyer O."/>
            <person name="Schroeckh V."/>
            <person name="Hertweck C."/>
            <person name="Hube B."/>
            <person name="White T.C."/>
            <person name="Platzer M."/>
            <person name="Guthke R."/>
            <person name="Heitman J."/>
            <person name="Woestemeyer J."/>
            <person name="Zipfel P.F."/>
            <person name="Monod M."/>
            <person name="Brakhage A.A."/>
        </authorList>
    </citation>
    <scope>NUCLEOTIDE SEQUENCE [LARGE SCALE GENOMIC DNA]</scope>
    <source>
        <strain evidence="3">ATCC MYA-4681 / CBS 112371</strain>
    </source>
</reference>
<proteinExistence type="predicted"/>
<comment type="caution">
    <text evidence="2">The sequence shown here is derived from an EMBL/GenBank/DDBJ whole genome shotgun (WGS) entry which is preliminary data.</text>
</comment>
<accession>D4AVG7</accession>
<dbReference type="KEGG" id="abe:ARB_00180"/>
<feature type="transmembrane region" description="Helical" evidence="1">
    <location>
        <begin position="159"/>
        <end position="176"/>
    </location>
</feature>
<feature type="transmembrane region" description="Helical" evidence="1">
    <location>
        <begin position="87"/>
        <end position="105"/>
    </location>
</feature>
<dbReference type="RefSeq" id="XP_003013729.1">
    <property type="nucleotide sequence ID" value="XM_003013683.1"/>
</dbReference>
<gene>
    <name evidence="2" type="ORF">ARB_00180</name>
</gene>
<name>D4AVG7_ARTBC</name>
<dbReference type="AlphaFoldDB" id="D4AVG7"/>
<dbReference type="HOGENOM" id="CLU_129383_0_0_1"/>
<organism evidence="2 3">
    <name type="scientific">Arthroderma benhamiae (strain ATCC MYA-4681 / CBS 112371)</name>
    <name type="common">Trichophyton mentagrophytes</name>
    <dbReference type="NCBI Taxonomy" id="663331"/>
    <lineage>
        <taxon>Eukaryota</taxon>
        <taxon>Fungi</taxon>
        <taxon>Dikarya</taxon>
        <taxon>Ascomycota</taxon>
        <taxon>Pezizomycotina</taxon>
        <taxon>Eurotiomycetes</taxon>
        <taxon>Eurotiomycetidae</taxon>
        <taxon>Onygenales</taxon>
        <taxon>Arthrodermataceae</taxon>
        <taxon>Trichophyton</taxon>
    </lineage>
</organism>
<keyword evidence="3" id="KW-1185">Reference proteome</keyword>
<dbReference type="GeneID" id="9526919"/>
<dbReference type="OMA" id="KEPEGCL"/>
<evidence type="ECO:0000313" key="2">
    <source>
        <dbReference type="EMBL" id="EFE33089.1"/>
    </source>
</evidence>
<keyword evidence="1" id="KW-0472">Membrane</keyword>
<evidence type="ECO:0000313" key="3">
    <source>
        <dbReference type="Proteomes" id="UP000008866"/>
    </source>
</evidence>
<dbReference type="EMBL" id="ABSU01000012">
    <property type="protein sequence ID" value="EFE33089.1"/>
    <property type="molecule type" value="Genomic_DNA"/>
</dbReference>
<evidence type="ECO:0000256" key="1">
    <source>
        <dbReference type="SAM" id="Phobius"/>
    </source>
</evidence>
<keyword evidence="1" id="KW-1133">Transmembrane helix</keyword>